<gene>
    <name evidence="1" type="ORF">GCM10010915_04660</name>
</gene>
<dbReference type="Proteomes" id="UP000633205">
    <property type="component" value="Unassembled WGS sequence"/>
</dbReference>
<dbReference type="EMBL" id="BMHO01000001">
    <property type="protein sequence ID" value="GGD27664.1"/>
    <property type="molecule type" value="Genomic_DNA"/>
</dbReference>
<protein>
    <submittedName>
        <fullName evidence="1">Uncharacterized protein</fullName>
    </submittedName>
</protein>
<evidence type="ECO:0000313" key="1">
    <source>
        <dbReference type="EMBL" id="GGD27664.1"/>
    </source>
</evidence>
<organism evidence="1 2">
    <name type="scientific">Microbacterium faecale</name>
    <dbReference type="NCBI Taxonomy" id="1804630"/>
    <lineage>
        <taxon>Bacteria</taxon>
        <taxon>Bacillati</taxon>
        <taxon>Actinomycetota</taxon>
        <taxon>Actinomycetes</taxon>
        <taxon>Micrococcales</taxon>
        <taxon>Microbacteriaceae</taxon>
        <taxon>Microbacterium</taxon>
    </lineage>
</organism>
<evidence type="ECO:0000313" key="2">
    <source>
        <dbReference type="Proteomes" id="UP000633205"/>
    </source>
</evidence>
<keyword evidence="2" id="KW-1185">Reference proteome</keyword>
<dbReference type="AlphaFoldDB" id="A0A916Y290"/>
<name>A0A916Y290_9MICO</name>
<dbReference type="RefSeq" id="WP_188710710.1">
    <property type="nucleotide sequence ID" value="NZ_BMHO01000001.1"/>
</dbReference>
<proteinExistence type="predicted"/>
<comment type="caution">
    <text evidence="1">The sequence shown here is derived from an EMBL/GenBank/DDBJ whole genome shotgun (WGS) entry which is preliminary data.</text>
</comment>
<reference evidence="1" key="1">
    <citation type="journal article" date="2014" name="Int. J. Syst. Evol. Microbiol.">
        <title>Complete genome sequence of Corynebacterium casei LMG S-19264T (=DSM 44701T), isolated from a smear-ripened cheese.</title>
        <authorList>
            <consortium name="US DOE Joint Genome Institute (JGI-PGF)"/>
            <person name="Walter F."/>
            <person name="Albersmeier A."/>
            <person name="Kalinowski J."/>
            <person name="Ruckert C."/>
        </authorList>
    </citation>
    <scope>NUCLEOTIDE SEQUENCE</scope>
    <source>
        <strain evidence="1">CGMCC 1.15152</strain>
    </source>
</reference>
<sequence length="58" mass="6658">MNRFDENVATLLPGLVAVRREQETTLPQPTDQVSYLAYDTRLDATEDLWPRSGWAGRH</sequence>
<reference evidence="1" key="2">
    <citation type="submission" date="2020-09" db="EMBL/GenBank/DDBJ databases">
        <authorList>
            <person name="Sun Q."/>
            <person name="Zhou Y."/>
        </authorList>
    </citation>
    <scope>NUCLEOTIDE SEQUENCE</scope>
    <source>
        <strain evidence="1">CGMCC 1.15152</strain>
    </source>
</reference>
<accession>A0A916Y290</accession>